<dbReference type="Pfam" id="PF07693">
    <property type="entry name" value="KAP_NTPase"/>
    <property type="match status" value="1"/>
</dbReference>
<accession>A0A2H0UJ77</accession>
<reference evidence="4" key="1">
    <citation type="submission" date="2017-09" db="EMBL/GenBank/DDBJ databases">
        <title>Depth-based differentiation of microbial function through sediment-hosted aquifers and enrichment of novel symbionts in the deep terrestrial subsurface.</title>
        <authorList>
            <person name="Probst A.J."/>
            <person name="Ladd B."/>
            <person name="Jarett J.K."/>
            <person name="Geller-Mcgrath D.E."/>
            <person name="Sieber C.M.K."/>
            <person name="Emerson J.B."/>
            <person name="Anantharaman K."/>
            <person name="Thomas B.C."/>
            <person name="Malmstrom R."/>
            <person name="Stieglmeier M."/>
            <person name="Klingl A."/>
            <person name="Woyke T."/>
            <person name="Ryan C.M."/>
            <person name="Banfield J.F."/>
        </authorList>
    </citation>
    <scope>NUCLEOTIDE SEQUENCE [LARGE SCALE GENOMIC DNA]</scope>
</reference>
<evidence type="ECO:0000259" key="2">
    <source>
        <dbReference type="Pfam" id="PF07693"/>
    </source>
</evidence>
<protein>
    <submittedName>
        <fullName evidence="3">NTPase KAP</fullName>
    </submittedName>
</protein>
<dbReference type="InterPro" id="IPR011646">
    <property type="entry name" value="KAP_P-loop"/>
</dbReference>
<dbReference type="AlphaFoldDB" id="A0A2H0UJ77"/>
<dbReference type="Proteomes" id="UP000230706">
    <property type="component" value="Unassembled WGS sequence"/>
</dbReference>
<dbReference type="EMBL" id="PFBF01000015">
    <property type="protein sequence ID" value="PIR86458.1"/>
    <property type="molecule type" value="Genomic_DNA"/>
</dbReference>
<gene>
    <name evidence="3" type="ORF">COU13_00785</name>
</gene>
<dbReference type="InterPro" id="IPR052754">
    <property type="entry name" value="NTPase_KAP_P-loop"/>
</dbReference>
<evidence type="ECO:0000313" key="4">
    <source>
        <dbReference type="Proteomes" id="UP000230706"/>
    </source>
</evidence>
<dbReference type="InterPro" id="IPR027417">
    <property type="entry name" value="P-loop_NTPase"/>
</dbReference>
<comment type="caution">
    <text evidence="3">The sequence shown here is derived from an EMBL/GenBank/DDBJ whole genome shotgun (WGS) entry which is preliminary data.</text>
</comment>
<feature type="domain" description="KAP NTPase" evidence="2">
    <location>
        <begin position="58"/>
        <end position="326"/>
    </location>
</feature>
<evidence type="ECO:0000313" key="3">
    <source>
        <dbReference type="EMBL" id="PIR86458.1"/>
    </source>
</evidence>
<proteinExistence type="predicted"/>
<organism evidence="3 4">
    <name type="scientific">Candidatus Kaiserbacteria bacterium CG10_big_fil_rev_8_21_14_0_10_43_70</name>
    <dbReference type="NCBI Taxonomy" id="1974605"/>
    <lineage>
        <taxon>Bacteria</taxon>
        <taxon>Candidatus Kaiseribacteriota</taxon>
    </lineage>
</organism>
<dbReference type="PANTHER" id="PTHR22674:SF6">
    <property type="entry name" value="NTPASE KAP FAMILY P-LOOP DOMAIN-CONTAINING PROTEIN 1"/>
    <property type="match status" value="1"/>
</dbReference>
<dbReference type="Gene3D" id="3.40.50.300">
    <property type="entry name" value="P-loop containing nucleotide triphosphate hydrolases"/>
    <property type="match status" value="1"/>
</dbReference>
<evidence type="ECO:0000256" key="1">
    <source>
        <dbReference type="SAM" id="MobiDB-lite"/>
    </source>
</evidence>
<name>A0A2H0UJ77_9BACT</name>
<sequence>MNYILSFLRDFFAQSGESVQKEPEVQKTDSSSEGKPYNYSSDEPIELESQDRFNRWLFATRIADTIASRADKSSLVIGVYGQWGDGKTSVLKMMRGYLGRYKHVIPIQFNPWYFDSEEKLIKGFFETIAGAIGKSLPTFQQRIGKYMKKYGAILAPVAGNAATGLGESLSIVELDELRLRLEEILTEAQVRLVIMIDDIDRLDRNEIHSVLKLVRLSAGFSYTGYVLAFDDEIVSASLGEKYGAGDKEAGRNFLEKIVQVPLHLPPADDMELRQMTFEGVDAVLKATGIELSEGQPESFARHFVDGIEPRLQTPRQSKLYVNTLNFALPLLKGEVNPVDQMLVEGIRIFYPKLYRVIRDNPSYFLKYRDGMQNDPDRKRANILVDEALEGMGVIDKERVKDRFIRVLFPRFGSTSYGHDWDTRWSREKRISSEEYFKRYFVYSVPKGDVSDLAVDSFFEIVSNGANKQIDELISDFANRGAIPRFIKKLRDREASIKPSDASNLARAFARNGAAVPRERHAFIPDWTLDQAAILISNLVKLETEKKKRESLAKEIMETADPLPFAFECLRWLRKGDKTEEEDRILSQGVEDELGRILASRIKIKAKEAPLYKTYANDAPRLLWAWNKYGKKGEVSSYLETSFKNTPTDITSFLGVYVGLAWGMESGLPSRSDFERDNYEAVKGYCSPIIIYTKLKEEYGSSLENPKFYHSDEIPFDEKIAHQFAFIHLKVLSEEENRKKEEMVKHEKGEKDTS</sequence>
<dbReference type="SUPFAM" id="SSF52540">
    <property type="entry name" value="P-loop containing nucleoside triphosphate hydrolases"/>
    <property type="match status" value="1"/>
</dbReference>
<feature type="compositionally biased region" description="Basic and acidic residues" evidence="1">
    <location>
        <begin position="19"/>
        <end position="32"/>
    </location>
</feature>
<dbReference type="PANTHER" id="PTHR22674">
    <property type="entry name" value="NTPASE, KAP FAMILY P-LOOP DOMAIN-CONTAINING 1"/>
    <property type="match status" value="1"/>
</dbReference>
<feature type="region of interest" description="Disordered" evidence="1">
    <location>
        <begin position="17"/>
        <end position="42"/>
    </location>
</feature>